<dbReference type="GO" id="GO:0031505">
    <property type="term" value="P:fungal-type cell wall organization"/>
    <property type="evidence" value="ECO:0007669"/>
    <property type="project" value="UniProtKB-ARBA"/>
</dbReference>
<dbReference type="PROSITE" id="PS51757">
    <property type="entry name" value="TH1"/>
    <property type="match status" value="1"/>
</dbReference>
<dbReference type="CDD" id="cd11858">
    <property type="entry name" value="SH3_Myosin-I_fungi"/>
    <property type="match status" value="1"/>
</dbReference>
<evidence type="ECO:0000256" key="7">
    <source>
        <dbReference type="ARBA" id="ARBA00022741"/>
    </source>
</evidence>
<dbReference type="PRINTS" id="PR00193">
    <property type="entry name" value="MYOSINHEAVY"/>
</dbReference>
<dbReference type="CDD" id="cd01378">
    <property type="entry name" value="MYSc_Myo1"/>
    <property type="match status" value="1"/>
</dbReference>
<proteinExistence type="inferred from homology"/>
<dbReference type="Gene3D" id="1.20.5.4820">
    <property type="match status" value="1"/>
</dbReference>
<dbReference type="SMART" id="SM00242">
    <property type="entry name" value="MYSc"/>
    <property type="match status" value="1"/>
</dbReference>
<dbReference type="Gene3D" id="1.10.10.820">
    <property type="match status" value="1"/>
</dbReference>
<feature type="compositionally biased region" description="Acidic residues" evidence="16">
    <location>
        <begin position="1241"/>
        <end position="1253"/>
    </location>
</feature>
<feature type="region of interest" description="Disordered" evidence="16">
    <location>
        <begin position="1013"/>
        <end position="1035"/>
    </location>
</feature>
<dbReference type="GeneID" id="11468878"/>
<dbReference type="GO" id="GO:0000146">
    <property type="term" value="F:microfilament motor activity"/>
    <property type="evidence" value="ECO:0007669"/>
    <property type="project" value="TreeGrafter"/>
</dbReference>
<dbReference type="OrthoDB" id="6108017at2759"/>
<name>G8JV21_ERECY</name>
<comment type="subcellular location">
    <subcellularLocation>
        <location evidence="1">Cytoplasm</location>
        <location evidence="1">Cytoskeleton</location>
        <location evidence="1">Actin patch</location>
    </subcellularLocation>
</comment>
<evidence type="ECO:0000256" key="1">
    <source>
        <dbReference type="ARBA" id="ARBA00004134"/>
    </source>
</evidence>
<dbReference type="GO" id="GO:0051666">
    <property type="term" value="P:actin cortical patch localization"/>
    <property type="evidence" value="ECO:0007669"/>
    <property type="project" value="TreeGrafter"/>
</dbReference>
<feature type="region of interest" description="Disordered" evidence="16">
    <location>
        <begin position="954"/>
        <end position="979"/>
    </location>
</feature>
<dbReference type="InterPro" id="IPR010926">
    <property type="entry name" value="Myosin_TH1"/>
</dbReference>
<dbReference type="GO" id="GO:0006897">
    <property type="term" value="P:endocytosis"/>
    <property type="evidence" value="ECO:0007669"/>
    <property type="project" value="TreeGrafter"/>
</dbReference>
<protein>
    <recommendedName>
        <fullName evidence="22">Myosin-1</fullName>
    </recommendedName>
</protein>
<feature type="compositionally biased region" description="Low complexity" evidence="16">
    <location>
        <begin position="1218"/>
        <end position="1233"/>
    </location>
</feature>
<keyword evidence="5" id="KW-0597">Phosphoprotein</keyword>
<feature type="region of interest" description="Actin-binding" evidence="15">
    <location>
        <begin position="588"/>
        <end position="610"/>
    </location>
</feature>
<evidence type="ECO:0000256" key="12">
    <source>
        <dbReference type="ARBA" id="ARBA00023203"/>
    </source>
</evidence>
<dbReference type="Gene3D" id="3.40.850.10">
    <property type="entry name" value="Kinesin motor domain"/>
    <property type="match status" value="1"/>
</dbReference>
<dbReference type="STRING" id="931890.G8JV21"/>
<dbReference type="SUPFAM" id="SSF52540">
    <property type="entry name" value="P-loop containing nucleoside triphosphate hydrolases"/>
    <property type="match status" value="1"/>
</dbReference>
<dbReference type="GO" id="GO:0051286">
    <property type="term" value="C:cell tip"/>
    <property type="evidence" value="ECO:0007669"/>
    <property type="project" value="TreeGrafter"/>
</dbReference>
<dbReference type="GO" id="GO:0006887">
    <property type="term" value="P:exocytosis"/>
    <property type="evidence" value="ECO:0007669"/>
    <property type="project" value="UniProtKB-ARBA"/>
</dbReference>
<evidence type="ECO:0000256" key="3">
    <source>
        <dbReference type="ARBA" id="ARBA00022443"/>
    </source>
</evidence>
<dbReference type="InterPro" id="IPR027417">
    <property type="entry name" value="P-loop_NTPase"/>
</dbReference>
<feature type="region of interest" description="Disordered" evidence="16">
    <location>
        <begin position="1196"/>
        <end position="1253"/>
    </location>
</feature>
<reference evidence="21" key="1">
    <citation type="journal article" date="2012" name="G3 (Bethesda)">
        <title>Pichia sorbitophila, an interspecies yeast hybrid reveals early steps of genome resolution following polyploidization.</title>
        <authorList>
            <person name="Leh Louis V."/>
            <person name="Despons L."/>
            <person name="Friedrich A."/>
            <person name="Martin T."/>
            <person name="Durrens P."/>
            <person name="Casaregola S."/>
            <person name="Neuveglise C."/>
            <person name="Fairhead C."/>
            <person name="Marck C."/>
            <person name="Cruz J.A."/>
            <person name="Straub M.L."/>
            <person name="Kugler V."/>
            <person name="Sacerdot C."/>
            <person name="Uzunov Z."/>
            <person name="Thierry A."/>
            <person name="Weiss S."/>
            <person name="Bleykasten C."/>
            <person name="De Montigny J."/>
            <person name="Jacques N."/>
            <person name="Jung P."/>
            <person name="Lemaire M."/>
            <person name="Mallet S."/>
            <person name="Morel G."/>
            <person name="Richard G.F."/>
            <person name="Sarkar A."/>
            <person name="Savel G."/>
            <person name="Schacherer J."/>
            <person name="Seret M.L."/>
            <person name="Talla E."/>
            <person name="Samson G."/>
            <person name="Jubin C."/>
            <person name="Poulain J."/>
            <person name="Vacherie B."/>
            <person name="Barbe V."/>
            <person name="Pelletier E."/>
            <person name="Sherman D.J."/>
            <person name="Westhof E."/>
            <person name="Weissenbach J."/>
            <person name="Baret P.V."/>
            <person name="Wincker P."/>
            <person name="Gaillardin C."/>
            <person name="Dujon B."/>
            <person name="Souciet J.L."/>
        </authorList>
    </citation>
    <scope>NUCLEOTIDE SEQUENCE [LARGE SCALE GENOMIC DNA]</scope>
    <source>
        <strain evidence="21">CBS 270.75 / DBVPG 7215 / KCTC 17166 / NRRL Y-17582</strain>
    </source>
</reference>
<dbReference type="FunCoup" id="G8JV21">
    <property type="interactions" value="301"/>
</dbReference>
<dbReference type="FunFam" id="1.20.120.720:FF:000015">
    <property type="entry name" value="Myosin I"/>
    <property type="match status" value="1"/>
</dbReference>
<dbReference type="GO" id="GO:0030479">
    <property type="term" value="C:actin cortical patch"/>
    <property type="evidence" value="ECO:0007669"/>
    <property type="project" value="UniProtKB-SubCell"/>
</dbReference>
<dbReference type="GO" id="GO:0005886">
    <property type="term" value="C:plasma membrane"/>
    <property type="evidence" value="ECO:0007669"/>
    <property type="project" value="TreeGrafter"/>
</dbReference>
<feature type="domain" description="TH1" evidence="19">
    <location>
        <begin position="771"/>
        <end position="961"/>
    </location>
</feature>
<feature type="domain" description="SH3" evidence="17">
    <location>
        <begin position="1131"/>
        <end position="1193"/>
    </location>
</feature>
<gene>
    <name evidence="20" type="ordered locus">Ecym_6106</name>
</gene>
<dbReference type="Pfam" id="PF06017">
    <property type="entry name" value="Myosin_TH1"/>
    <property type="match status" value="1"/>
</dbReference>
<dbReference type="HOGENOM" id="CLU_000192_7_6_1"/>
<dbReference type="Gene3D" id="1.20.120.720">
    <property type="entry name" value="Myosin VI head, motor domain, U50 subdomain"/>
    <property type="match status" value="1"/>
</dbReference>
<comment type="similarity">
    <text evidence="2 15">Belongs to the TRAFAC class myosin-kinesin ATPase superfamily. Myosin family.</text>
</comment>
<evidence type="ECO:0000256" key="13">
    <source>
        <dbReference type="ARBA" id="ARBA00023212"/>
    </source>
</evidence>
<keyword evidence="9 15" id="KW-0067">ATP-binding</keyword>
<keyword evidence="11 15" id="KW-0505">Motor protein</keyword>
<feature type="compositionally biased region" description="Low complexity" evidence="16">
    <location>
        <begin position="1066"/>
        <end position="1083"/>
    </location>
</feature>
<dbReference type="GO" id="GO:0007015">
    <property type="term" value="P:actin filament organization"/>
    <property type="evidence" value="ECO:0007669"/>
    <property type="project" value="TreeGrafter"/>
</dbReference>
<dbReference type="PROSITE" id="PS51456">
    <property type="entry name" value="MYOSIN_MOTOR"/>
    <property type="match status" value="1"/>
</dbReference>
<dbReference type="InterPro" id="IPR036028">
    <property type="entry name" value="SH3-like_dom_sf"/>
</dbReference>
<dbReference type="PANTHER" id="PTHR13140:SF837">
    <property type="entry name" value="MYOSIN-3-RELATED"/>
    <property type="match status" value="1"/>
</dbReference>
<keyword evidence="3 14" id="KW-0728">SH3 domain</keyword>
<evidence type="ECO:0000256" key="9">
    <source>
        <dbReference type="ARBA" id="ARBA00022840"/>
    </source>
</evidence>
<dbReference type="InterPro" id="IPR036072">
    <property type="entry name" value="MYSc_Myo1"/>
</dbReference>
<feature type="region of interest" description="Disordered" evidence="16">
    <location>
        <begin position="986"/>
        <end position="1005"/>
    </location>
</feature>
<evidence type="ECO:0000259" key="19">
    <source>
        <dbReference type="PROSITE" id="PS51757"/>
    </source>
</evidence>
<dbReference type="InterPro" id="IPR036961">
    <property type="entry name" value="Kinesin_motor_dom_sf"/>
</dbReference>
<dbReference type="Pfam" id="PF00018">
    <property type="entry name" value="SH3_1"/>
    <property type="match status" value="1"/>
</dbReference>
<evidence type="ECO:0000256" key="8">
    <source>
        <dbReference type="ARBA" id="ARBA00022801"/>
    </source>
</evidence>
<keyword evidence="13" id="KW-0206">Cytoskeleton</keyword>
<evidence type="ECO:0008006" key="22">
    <source>
        <dbReference type="Google" id="ProtNLM"/>
    </source>
</evidence>
<dbReference type="AlphaFoldDB" id="G8JV21"/>
<evidence type="ECO:0000313" key="20">
    <source>
        <dbReference type="EMBL" id="AET40500.1"/>
    </source>
</evidence>
<evidence type="ECO:0000256" key="11">
    <source>
        <dbReference type="ARBA" id="ARBA00023175"/>
    </source>
</evidence>
<dbReference type="eggNOG" id="KOG0162">
    <property type="taxonomic scope" value="Eukaryota"/>
</dbReference>
<evidence type="ECO:0000256" key="4">
    <source>
        <dbReference type="ARBA" id="ARBA00022490"/>
    </source>
</evidence>
<evidence type="ECO:0000259" key="17">
    <source>
        <dbReference type="PROSITE" id="PS50002"/>
    </source>
</evidence>
<evidence type="ECO:0000256" key="15">
    <source>
        <dbReference type="PROSITE-ProRule" id="PRU00782"/>
    </source>
</evidence>
<evidence type="ECO:0000256" key="2">
    <source>
        <dbReference type="ARBA" id="ARBA00008314"/>
    </source>
</evidence>
<feature type="compositionally biased region" description="Pro residues" evidence="16">
    <location>
        <begin position="1117"/>
        <end position="1129"/>
    </location>
</feature>
<keyword evidence="10 15" id="KW-0518">Myosin</keyword>
<organism evidence="20 21">
    <name type="scientific">Eremothecium cymbalariae (strain CBS 270.75 / DBVPG 7215 / KCTC 17166 / NRRL Y-17582)</name>
    <name type="common">Yeast</name>
    <dbReference type="NCBI Taxonomy" id="931890"/>
    <lineage>
        <taxon>Eukaryota</taxon>
        <taxon>Fungi</taxon>
        <taxon>Dikarya</taxon>
        <taxon>Ascomycota</taxon>
        <taxon>Saccharomycotina</taxon>
        <taxon>Saccharomycetes</taxon>
        <taxon>Saccharomycetales</taxon>
        <taxon>Saccharomycetaceae</taxon>
        <taxon>Eremothecium</taxon>
    </lineage>
</organism>
<dbReference type="GO" id="GO:2000601">
    <property type="term" value="P:positive regulation of Arp2/3 complex-mediated actin nucleation"/>
    <property type="evidence" value="ECO:0007669"/>
    <property type="project" value="UniProtKB-ARBA"/>
</dbReference>
<evidence type="ECO:0000256" key="16">
    <source>
        <dbReference type="SAM" id="MobiDB-lite"/>
    </source>
</evidence>
<evidence type="ECO:0000259" key="18">
    <source>
        <dbReference type="PROSITE" id="PS51456"/>
    </source>
</evidence>
<dbReference type="PANTHER" id="PTHR13140">
    <property type="entry name" value="MYOSIN"/>
    <property type="match status" value="1"/>
</dbReference>
<evidence type="ECO:0000256" key="14">
    <source>
        <dbReference type="PROSITE-ProRule" id="PRU00192"/>
    </source>
</evidence>
<evidence type="ECO:0000256" key="6">
    <source>
        <dbReference type="ARBA" id="ARBA00022737"/>
    </source>
</evidence>
<feature type="binding site" evidence="15">
    <location>
        <begin position="129"/>
        <end position="136"/>
    </location>
    <ligand>
        <name>ATP</name>
        <dbReference type="ChEBI" id="CHEBI:30616"/>
    </ligand>
</feature>
<keyword evidence="6" id="KW-0677">Repeat</keyword>
<dbReference type="InterPro" id="IPR001452">
    <property type="entry name" value="SH3_domain"/>
</dbReference>
<dbReference type="GO" id="GO:0016459">
    <property type="term" value="C:myosin complex"/>
    <property type="evidence" value="ECO:0007669"/>
    <property type="project" value="UniProtKB-KW"/>
</dbReference>
<keyword evidence="12 15" id="KW-0009">Actin-binding</keyword>
<keyword evidence="8" id="KW-0378">Hydrolase</keyword>
<dbReference type="FunFam" id="1.20.58.530:FF:000007">
    <property type="entry name" value="Myosin IE"/>
    <property type="match status" value="1"/>
</dbReference>
<evidence type="ECO:0000256" key="10">
    <source>
        <dbReference type="ARBA" id="ARBA00023123"/>
    </source>
</evidence>
<dbReference type="Pfam" id="PF00063">
    <property type="entry name" value="Myosin_head"/>
    <property type="match status" value="1"/>
</dbReference>
<dbReference type="GO" id="GO:0061709">
    <property type="term" value="P:reticulophagy"/>
    <property type="evidence" value="ECO:0007669"/>
    <property type="project" value="UniProtKB-ARBA"/>
</dbReference>
<dbReference type="FunFam" id="1.10.10.820:FF:000001">
    <property type="entry name" value="Myosin heavy chain"/>
    <property type="match status" value="1"/>
</dbReference>
<dbReference type="GO" id="GO:0007121">
    <property type="term" value="P:bipolar cellular bud site selection"/>
    <property type="evidence" value="ECO:0007669"/>
    <property type="project" value="UniProtKB-ARBA"/>
</dbReference>
<dbReference type="Gene3D" id="1.20.58.530">
    <property type="match status" value="1"/>
</dbReference>
<dbReference type="GO" id="GO:0016787">
    <property type="term" value="F:hydrolase activity"/>
    <property type="evidence" value="ECO:0007669"/>
    <property type="project" value="UniProtKB-KW"/>
</dbReference>
<dbReference type="KEGG" id="erc:Ecym_6106"/>
<dbReference type="InterPro" id="IPR001609">
    <property type="entry name" value="Myosin_head_motor_dom-like"/>
</dbReference>
<keyword evidence="7 15" id="KW-0547">Nucleotide-binding</keyword>
<dbReference type="Proteomes" id="UP000006790">
    <property type="component" value="Chromosome 6"/>
</dbReference>
<keyword evidence="21" id="KW-1185">Reference proteome</keyword>
<dbReference type="FunFam" id="1.20.5.4820:FF:000004">
    <property type="entry name" value="Myosin IE"/>
    <property type="match status" value="1"/>
</dbReference>
<feature type="domain" description="Myosin motor" evidence="18">
    <location>
        <begin position="36"/>
        <end position="715"/>
    </location>
</feature>
<dbReference type="SUPFAM" id="SSF50044">
    <property type="entry name" value="SH3-domain"/>
    <property type="match status" value="1"/>
</dbReference>
<keyword evidence="4" id="KW-0963">Cytoplasm</keyword>
<dbReference type="Gene3D" id="2.30.30.40">
    <property type="entry name" value="SH3 Domains"/>
    <property type="match status" value="1"/>
</dbReference>
<dbReference type="InParanoid" id="G8JV21"/>
<dbReference type="GO" id="GO:0006970">
    <property type="term" value="P:response to osmotic stress"/>
    <property type="evidence" value="ECO:0007669"/>
    <property type="project" value="UniProtKB-ARBA"/>
</dbReference>
<evidence type="ECO:0000313" key="21">
    <source>
        <dbReference type="Proteomes" id="UP000006790"/>
    </source>
</evidence>
<dbReference type="RefSeq" id="XP_003647317.1">
    <property type="nucleotide sequence ID" value="XM_003647269.1"/>
</dbReference>
<dbReference type="OMA" id="PPEEYQM"/>
<dbReference type="GO" id="GO:0005524">
    <property type="term" value="F:ATP binding"/>
    <property type="evidence" value="ECO:0007669"/>
    <property type="project" value="UniProtKB-UniRule"/>
</dbReference>
<evidence type="ECO:0000256" key="5">
    <source>
        <dbReference type="ARBA" id="ARBA00022553"/>
    </source>
</evidence>
<sequence length="1253" mass="140637">MAIIKRGVRNKTAQPPVKRSANIKKATFDSGKKKEVGVSDLTLLSQITDSHINENLKKRFQNGTIYTYIGHVLISVNPFRDLGIYTDQVLATYKGKNRLEVPPHVFGIAESMYYNLRAYNENQCVIISGESGAGKTEAAKRIMQYIASVSSSHEQSIGKIKDMVLATNPLLESFGCAKTLRNNNSSRHGKYLEIRFNSQFEPCAGNITNYLLEKQRVVSQIKNERNFHIFYQFTRGASDTYRKIYGVQLPEHYIYTSASGCTSVDTIDDLEDYKETLKAMGVIGLSQAEQDEIFRMLAAILWIGNITFAENDEGNAQVGDTTVTDFLAYLLQVDPDLLLKSLVERVIETNHGMKRGSIYNVPLNIVQATAVRDALAMAIYNNLFEWIVDRVNVSLHAFPGADKSIGILDIYGFEIFDHNSFEQICINYVNEKLQQIFIQLTLKSEQDEYAREQIQWTPIKYFDNKVVCDLIEARRPPGIFAALNDSVATAHADSNAADQAFAQRLNFFSSNPHFEARSSKFIIKHYAGDVTYDIDGMTNKNKDHLQKDLVDLIGTTSNPFLSTIFTDGSDRTSKKRPPTAGDKIIKSANELVDTLSKSQPSYIRTIKPNQTKSPNDYDDQQILHQIKYLGLQENVRIRRAGFAYRQTFDKFVERFYLLSPMCSYAGDYTWHGETLDAVKQILKDTSIPTKEYQLGVSKVFIKTPETLFALEHMRDKYWHNMAARIQRAWRRFLQRRIDSAMRIQRAIREKKHGNKFEKLRDYGNNLLGGRKERRAMSLLGYRAFLGDYLSCNELKSKGAFIKRKAGIDEHVIFSIDGESLHSKFGRSAQRLSKTIILTPTNLYIIGKTVVENQLSYSVDYKIDVGRIQFVSLTNLQDDWVGIFVNGATHPDPLINTYFKTELIAHLKKLNNRIDIRIGPTIEYQKKPGKIHIVKSHVNETAPKYGDIYKSSTISVRRGRPGNSVQHKKPTGLSSYASDFPSALNGNRSFATANSRPVPPSHTNTQIPFEAQHHKKAPEPLPNVNRKPVQHPSMPISNHAANAAKAVYRPARPAKTAGHELPAQVRHQAPQQQQQQQQHAKQPQNPYAKKPVNSSTPGKTPVQRPNLGTSTESAKTAPPSPPPPPPPPAAKPAEPRYQAAYDFAGTGSGSELPLRKGDIIYISKSDPSGWSLAKTLNGSKEGWVPTAYIVEYKETDNAPKPINTPVPPNSAVDSDPTPASGFSAGLASALAARANKMRHEDSEEEKDNEDDDDW</sequence>
<dbReference type="GO" id="GO:0051015">
    <property type="term" value="F:actin filament binding"/>
    <property type="evidence" value="ECO:0007669"/>
    <property type="project" value="TreeGrafter"/>
</dbReference>
<dbReference type="PROSITE" id="PS50002">
    <property type="entry name" value="SH3"/>
    <property type="match status" value="1"/>
</dbReference>
<dbReference type="EMBL" id="CP002502">
    <property type="protein sequence ID" value="AET40500.1"/>
    <property type="molecule type" value="Genomic_DNA"/>
</dbReference>
<dbReference type="InterPro" id="IPR035535">
    <property type="entry name" value="Fungal_myosin-I_SH3"/>
</dbReference>
<feature type="region of interest" description="Disordered" evidence="16">
    <location>
        <begin position="1051"/>
        <end position="1152"/>
    </location>
</feature>
<dbReference type="SMART" id="SM00326">
    <property type="entry name" value="SH3"/>
    <property type="match status" value="1"/>
</dbReference>
<accession>G8JV21</accession>